<evidence type="ECO:0000313" key="2">
    <source>
        <dbReference type="Proteomes" id="UP000586947"/>
    </source>
</evidence>
<dbReference type="SUPFAM" id="SSF53335">
    <property type="entry name" value="S-adenosyl-L-methionine-dependent methyltransferases"/>
    <property type="match status" value="1"/>
</dbReference>
<comment type="caution">
    <text evidence="1">The sequence shown here is derived from an EMBL/GenBank/DDBJ whole genome shotgun (WGS) entry which is preliminary data.</text>
</comment>
<protein>
    <submittedName>
        <fullName evidence="1">Uncharacterized protein</fullName>
    </submittedName>
</protein>
<gene>
    <name evidence="1" type="ORF">HNR20_005446</name>
</gene>
<dbReference type="AlphaFoldDB" id="A0A840WD62"/>
<dbReference type="RefSeq" id="WP_184185608.1">
    <property type="nucleotide sequence ID" value="NZ_BMNF01000004.1"/>
</dbReference>
<name>A0A840WD62_9ACTN</name>
<proteinExistence type="predicted"/>
<accession>A0A840WD62</accession>
<dbReference type="EMBL" id="JACHDP010000001">
    <property type="protein sequence ID" value="MBB5480941.1"/>
    <property type="molecule type" value="Genomic_DNA"/>
</dbReference>
<evidence type="ECO:0000313" key="1">
    <source>
        <dbReference type="EMBL" id="MBB5480941.1"/>
    </source>
</evidence>
<organism evidence="1 2">
    <name type="scientific">Micromonospora parathelypteridis</name>
    <dbReference type="NCBI Taxonomy" id="1839617"/>
    <lineage>
        <taxon>Bacteria</taxon>
        <taxon>Bacillati</taxon>
        <taxon>Actinomycetota</taxon>
        <taxon>Actinomycetes</taxon>
        <taxon>Micromonosporales</taxon>
        <taxon>Micromonosporaceae</taxon>
        <taxon>Micromonospora</taxon>
    </lineage>
</organism>
<dbReference type="InterPro" id="IPR029063">
    <property type="entry name" value="SAM-dependent_MTases_sf"/>
</dbReference>
<reference evidence="1 2" key="1">
    <citation type="submission" date="2020-08" db="EMBL/GenBank/DDBJ databases">
        <title>Sequencing the genomes of 1000 actinobacteria strains.</title>
        <authorList>
            <person name="Klenk H.-P."/>
        </authorList>
    </citation>
    <scope>NUCLEOTIDE SEQUENCE [LARGE SCALE GENOMIC DNA]</scope>
    <source>
        <strain evidence="1 2">DSM 103125</strain>
    </source>
</reference>
<sequence>MPTFATTWGLGDYPAMARLLMPAAEAVVAAAEVGPNDRVLDVATGTGNAAERDRLVAQGRWEAMRADLRSFVGERGVTDGDLFRLEFEYLVMTATPGPAS</sequence>
<dbReference type="Proteomes" id="UP000586947">
    <property type="component" value="Unassembled WGS sequence"/>
</dbReference>
<keyword evidence="2" id="KW-1185">Reference proteome</keyword>